<dbReference type="PROSITE" id="PS51918">
    <property type="entry name" value="RADICAL_SAM"/>
    <property type="match status" value="1"/>
</dbReference>
<organism evidence="8 9">
    <name type="scientific">Bacteroides thetaiotaomicron dnLKV9</name>
    <dbReference type="NCBI Taxonomy" id="1235785"/>
    <lineage>
        <taxon>Bacteria</taxon>
        <taxon>Pseudomonadati</taxon>
        <taxon>Bacteroidota</taxon>
        <taxon>Bacteroidia</taxon>
        <taxon>Bacteroidales</taxon>
        <taxon>Bacteroidaceae</taxon>
        <taxon>Bacteroides</taxon>
    </lineage>
</organism>
<feature type="domain" description="Radical SAM core" evidence="7">
    <location>
        <begin position="14"/>
        <end position="251"/>
    </location>
</feature>
<dbReference type="InterPro" id="IPR026407">
    <property type="entry name" value="SAM_GG-Bacter"/>
</dbReference>
<keyword evidence="4" id="KW-0408">Iron</keyword>
<dbReference type="InterPro" id="IPR023867">
    <property type="entry name" value="Sulphatase_maturase_rSAM"/>
</dbReference>
<proteinExistence type="inferred from homology"/>
<dbReference type="NCBIfam" id="TIGR04148">
    <property type="entry name" value="GG_samocin_CFB"/>
    <property type="match status" value="1"/>
</dbReference>
<evidence type="ECO:0000313" key="8">
    <source>
        <dbReference type="EMBL" id="EOR98006.1"/>
    </source>
</evidence>
<dbReference type="GO" id="GO:0051536">
    <property type="term" value="F:iron-sulfur cluster binding"/>
    <property type="evidence" value="ECO:0007669"/>
    <property type="project" value="UniProtKB-KW"/>
</dbReference>
<dbReference type="GO" id="GO:0046872">
    <property type="term" value="F:metal ion binding"/>
    <property type="evidence" value="ECO:0007669"/>
    <property type="project" value="UniProtKB-KW"/>
</dbReference>
<dbReference type="Gene3D" id="3.20.20.70">
    <property type="entry name" value="Aldolase class I"/>
    <property type="match status" value="1"/>
</dbReference>
<evidence type="ECO:0000313" key="9">
    <source>
        <dbReference type="Proteomes" id="UP000014207"/>
    </source>
</evidence>
<evidence type="ECO:0000256" key="4">
    <source>
        <dbReference type="ARBA" id="ARBA00023004"/>
    </source>
</evidence>
<dbReference type="PANTHER" id="PTHR43273:SF3">
    <property type="entry name" value="ANAEROBIC SULFATASE-MATURATING ENZYME HOMOLOG ASLB-RELATED"/>
    <property type="match status" value="1"/>
</dbReference>
<evidence type="ECO:0000256" key="1">
    <source>
        <dbReference type="ARBA" id="ARBA00001966"/>
    </source>
</evidence>
<dbReference type="SFLD" id="SFLDS00029">
    <property type="entry name" value="Radical_SAM"/>
    <property type="match status" value="1"/>
</dbReference>
<dbReference type="Proteomes" id="UP000014207">
    <property type="component" value="Unassembled WGS sequence"/>
</dbReference>
<dbReference type="InterPro" id="IPR058240">
    <property type="entry name" value="rSAM_sf"/>
</dbReference>
<keyword evidence="5" id="KW-0411">Iron-sulfur</keyword>
<comment type="caution">
    <text evidence="8">The sequence shown here is derived from an EMBL/GenBank/DDBJ whole genome shotgun (WGS) entry which is preliminary data.</text>
</comment>
<dbReference type="HOGENOM" id="CLU_009273_3_4_10"/>
<evidence type="ECO:0000256" key="3">
    <source>
        <dbReference type="ARBA" id="ARBA00022723"/>
    </source>
</evidence>
<protein>
    <submittedName>
        <fullName evidence="8">GG-Bacteroidales family radical SAM peptide maturase</fullName>
    </submittedName>
</protein>
<comment type="similarity">
    <text evidence="6">Belongs to the radical SAM superfamily. Anaerobic sulfatase-maturating enzyme family.</text>
</comment>
<evidence type="ECO:0000256" key="5">
    <source>
        <dbReference type="ARBA" id="ARBA00023014"/>
    </source>
</evidence>
<dbReference type="PANTHER" id="PTHR43273">
    <property type="entry name" value="ANAEROBIC SULFATASE-MATURATING ENZYME HOMOLOG ASLB-RELATED"/>
    <property type="match status" value="1"/>
</dbReference>
<dbReference type="SFLD" id="SFLDG01067">
    <property type="entry name" value="SPASM/twitch_domain_containing"/>
    <property type="match status" value="1"/>
</dbReference>
<accession>R9H1V3</accession>
<comment type="cofactor">
    <cofactor evidence="1">
        <name>[4Fe-4S] cluster</name>
        <dbReference type="ChEBI" id="CHEBI:49883"/>
    </cofactor>
</comment>
<evidence type="ECO:0000256" key="6">
    <source>
        <dbReference type="ARBA" id="ARBA00023601"/>
    </source>
</evidence>
<dbReference type="Pfam" id="PF04055">
    <property type="entry name" value="Radical_SAM"/>
    <property type="match status" value="1"/>
</dbReference>
<dbReference type="RefSeq" id="WP_016269551.1">
    <property type="nucleotide sequence ID" value="NZ_KE159461.1"/>
</dbReference>
<name>R9H1V3_BACT4</name>
<dbReference type="AlphaFoldDB" id="R9H1V3"/>
<dbReference type="EMBL" id="ASSM01000015">
    <property type="protein sequence ID" value="EOR98006.1"/>
    <property type="molecule type" value="Genomic_DNA"/>
</dbReference>
<keyword evidence="3" id="KW-0479">Metal-binding</keyword>
<evidence type="ECO:0000256" key="2">
    <source>
        <dbReference type="ARBA" id="ARBA00022691"/>
    </source>
</evidence>
<dbReference type="PATRIC" id="fig|1235785.3.peg.4244"/>
<dbReference type="SFLD" id="SFLDG01384">
    <property type="entry name" value="thioether_bond_formation_requi"/>
    <property type="match status" value="1"/>
</dbReference>
<sequence length="414" mass="48649">MNAFAKVTADRIMYNLIHLRQLVFEVTDACNLCCKYCGYSELYEGYDKRENLKFPFHRAKLIIDYLFGLWSKSIFKGTSYPVTVSFYGGEPTLNMKIIQQIIDYIESLPSIGRTYNYAMTTNAMLLDKYMDFFIQKKIQLLISLDGDRLGQSYRVDGQGRESFDQVIENIKLLKKTAPDYFETNVSFNSVIHDRNSVESTYMFIKNYFSKETRCVPLSTVGVRRDKKQDFDKMYNGIVESIKNSDNGLSLEKELFVSNPQTYWVLEYIRMHSGNVYDNYSQLLINKKNNIYFPTGTCIPFSKKMFVTVRGRILQCEKIDHKYSLGVVNDEKVIMDLEYIARQYNKNVFRHVRLCERCALCYHCPACVYENSDIGVYCPFYITKSELNKRNLENLEYLNQHPELYRRILEEVIVK</sequence>
<dbReference type="InterPro" id="IPR007197">
    <property type="entry name" value="rSAM"/>
</dbReference>
<dbReference type="InterPro" id="IPR013785">
    <property type="entry name" value="Aldolase_TIM"/>
</dbReference>
<dbReference type="SFLD" id="SFLDG01386">
    <property type="entry name" value="main_SPASM_domain-containing"/>
    <property type="match status" value="1"/>
</dbReference>
<reference evidence="8 9" key="1">
    <citation type="submission" date="2013-04" db="EMBL/GenBank/DDBJ databases">
        <title>The Genome Sequence of Bacteroides thetaiotaomicron dnLKV9.</title>
        <authorList>
            <consortium name="The Broad Institute Genomics Platform"/>
            <consortium name="The Broad Institute Genome Sequencing Center for Infectious Disease"/>
            <person name="Earl A."/>
            <person name="Xavier R."/>
            <person name="Kuhn K."/>
            <person name="Stappenbeck T."/>
            <person name="Walker B."/>
            <person name="Young S."/>
            <person name="Zeng Q."/>
            <person name="Gargeya S."/>
            <person name="Fitzgerald M."/>
            <person name="Haas B."/>
            <person name="Abouelleil A."/>
            <person name="Allen A.W."/>
            <person name="Alvarado L."/>
            <person name="Arachchi H.M."/>
            <person name="Berlin A.M."/>
            <person name="Chapman S.B."/>
            <person name="Gainer-Dewar J."/>
            <person name="Goldberg J."/>
            <person name="Griggs A."/>
            <person name="Gujja S."/>
            <person name="Hansen M."/>
            <person name="Howarth C."/>
            <person name="Imamovic A."/>
            <person name="Ireland A."/>
            <person name="Larimer J."/>
            <person name="McCowan C."/>
            <person name="Murphy C."/>
            <person name="Pearson M."/>
            <person name="Poon T.W."/>
            <person name="Priest M."/>
            <person name="Roberts A."/>
            <person name="Saif S."/>
            <person name="Shea T."/>
            <person name="Sisk P."/>
            <person name="Sykes S."/>
            <person name="Wortman J."/>
            <person name="Nusbaum C."/>
            <person name="Birren B."/>
        </authorList>
    </citation>
    <scope>NUCLEOTIDE SEQUENCE [LARGE SCALE GENOMIC DNA]</scope>
    <source>
        <strain evidence="9">dnLKV9</strain>
    </source>
</reference>
<dbReference type="GO" id="GO:0016491">
    <property type="term" value="F:oxidoreductase activity"/>
    <property type="evidence" value="ECO:0007669"/>
    <property type="project" value="InterPro"/>
</dbReference>
<dbReference type="CDD" id="cd01335">
    <property type="entry name" value="Radical_SAM"/>
    <property type="match status" value="1"/>
</dbReference>
<keyword evidence="2" id="KW-0949">S-adenosyl-L-methionine</keyword>
<gene>
    <name evidence="8" type="ORF">C799_04219</name>
</gene>
<dbReference type="SUPFAM" id="SSF102114">
    <property type="entry name" value="Radical SAM enzymes"/>
    <property type="match status" value="1"/>
</dbReference>
<evidence type="ECO:0000259" key="7">
    <source>
        <dbReference type="PROSITE" id="PS51918"/>
    </source>
</evidence>